<dbReference type="InterPro" id="IPR033479">
    <property type="entry name" value="dCache_1"/>
</dbReference>
<dbReference type="AlphaFoldDB" id="A0AAD5XPI2"/>
<comment type="subcellular location">
    <subcellularLocation>
        <location evidence="1">Cell membrane</location>
        <topology evidence="1">Multi-pass membrane protein</topology>
    </subcellularLocation>
</comment>
<keyword evidence="3 7" id="KW-0812">Transmembrane</keyword>
<dbReference type="Gene3D" id="3.30.450.20">
    <property type="entry name" value="PAS domain"/>
    <property type="match status" value="2"/>
</dbReference>
<reference evidence="9" key="1">
    <citation type="submission" date="2020-05" db="EMBL/GenBank/DDBJ databases">
        <title>Phylogenomic resolution of chytrid fungi.</title>
        <authorList>
            <person name="Stajich J.E."/>
            <person name="Amses K."/>
            <person name="Simmons R."/>
            <person name="Seto K."/>
            <person name="Myers J."/>
            <person name="Bonds A."/>
            <person name="Quandt C.A."/>
            <person name="Barry K."/>
            <person name="Liu P."/>
            <person name="Grigoriev I."/>
            <person name="Longcore J.E."/>
            <person name="James T.Y."/>
        </authorList>
    </citation>
    <scope>NUCLEOTIDE SEQUENCE</scope>
    <source>
        <strain evidence="9">JEL0379</strain>
    </source>
</reference>
<dbReference type="Proteomes" id="UP001212152">
    <property type="component" value="Unassembled WGS sequence"/>
</dbReference>
<keyword evidence="2" id="KW-1003">Cell membrane</keyword>
<organism evidence="9 10">
    <name type="scientific">Geranomyces variabilis</name>
    <dbReference type="NCBI Taxonomy" id="109894"/>
    <lineage>
        <taxon>Eukaryota</taxon>
        <taxon>Fungi</taxon>
        <taxon>Fungi incertae sedis</taxon>
        <taxon>Chytridiomycota</taxon>
        <taxon>Chytridiomycota incertae sedis</taxon>
        <taxon>Chytridiomycetes</taxon>
        <taxon>Spizellomycetales</taxon>
        <taxon>Powellomycetaceae</taxon>
        <taxon>Geranomyces</taxon>
    </lineage>
</organism>
<feature type="transmembrane region" description="Helical" evidence="7">
    <location>
        <begin position="47"/>
        <end position="69"/>
    </location>
</feature>
<evidence type="ECO:0000313" key="10">
    <source>
        <dbReference type="Proteomes" id="UP001212152"/>
    </source>
</evidence>
<dbReference type="EMBL" id="JADGJQ010000039">
    <property type="protein sequence ID" value="KAJ3176615.1"/>
    <property type="molecule type" value="Genomic_DNA"/>
</dbReference>
<accession>A0AAD5XPI2</accession>
<dbReference type="GO" id="GO:0005886">
    <property type="term" value="C:plasma membrane"/>
    <property type="evidence" value="ECO:0007669"/>
    <property type="project" value="UniProtKB-SubCell"/>
</dbReference>
<evidence type="ECO:0000256" key="3">
    <source>
        <dbReference type="ARBA" id="ARBA00022692"/>
    </source>
</evidence>
<proteinExistence type="predicted"/>
<dbReference type="Pfam" id="PF02743">
    <property type="entry name" value="dCache_1"/>
    <property type="match status" value="1"/>
</dbReference>
<keyword evidence="4 7" id="KW-1133">Transmembrane helix</keyword>
<evidence type="ECO:0000256" key="6">
    <source>
        <dbReference type="SAM" id="MobiDB-lite"/>
    </source>
</evidence>
<evidence type="ECO:0000256" key="1">
    <source>
        <dbReference type="ARBA" id="ARBA00004651"/>
    </source>
</evidence>
<comment type="caution">
    <text evidence="9">The sequence shown here is derived from an EMBL/GenBank/DDBJ whole genome shotgun (WGS) entry which is preliminary data.</text>
</comment>
<protein>
    <recommendedName>
        <fullName evidence="8">Cache domain-containing protein</fullName>
    </recommendedName>
</protein>
<evidence type="ECO:0000256" key="4">
    <source>
        <dbReference type="ARBA" id="ARBA00022989"/>
    </source>
</evidence>
<evidence type="ECO:0000256" key="2">
    <source>
        <dbReference type="ARBA" id="ARBA00022475"/>
    </source>
</evidence>
<feature type="compositionally biased region" description="Polar residues" evidence="6">
    <location>
        <begin position="16"/>
        <end position="25"/>
    </location>
</feature>
<evidence type="ECO:0000256" key="7">
    <source>
        <dbReference type="SAM" id="Phobius"/>
    </source>
</evidence>
<name>A0AAD5XPI2_9FUNG</name>
<keyword evidence="5 7" id="KW-0472">Membrane</keyword>
<feature type="transmembrane region" description="Helical" evidence="7">
    <location>
        <begin position="414"/>
        <end position="437"/>
    </location>
</feature>
<evidence type="ECO:0000256" key="5">
    <source>
        <dbReference type="ARBA" id="ARBA00023136"/>
    </source>
</evidence>
<sequence length="511" mass="54571">MSSSFSSSARDVEASGTLSPNQSAANALPINHETNSYGNRRTVPLKVALPGFLGLVFAAIGVAVTLVWITSQSTLRSESIGAAQTTILDMANTLLKTTDASIMAQVGQFFADVQAQVDLTARLQNGTSPTLRRGHLDDYYWYFYDTILENPHMTGFTYVDLENGAYLSFDRTDSGLFQYELMLNTTATCNVCNYPGGATPPNTKLYFPVADDGTPSSVNSSYSPNYHPWGRPWFQQAVAAGTAVWTGFSAHSTGGVGGVGCARPYYNAVTGAVSGVLMVDILLTPLSTFLTDIVSSTGGYAYIIDPNGGLVATSTGEPTAKVVAGQAVQVMAAQSTDAFTRSSEAVAVAQTNGSSIQTGDMYWFGIQTFVDQPGKATFHGNIVAGREAVYYTGAVTTMTTQFDNFLHRAVTNSAVITVAFIIGGFGSIVLFVYYLILKPLNVVRNSMVKATKFDFSDLKDRQDASDASALSEINALQFVFRAMITSFAKALQSNKSLRSPVIASTSRTGRT</sequence>
<evidence type="ECO:0000259" key="8">
    <source>
        <dbReference type="Pfam" id="PF02743"/>
    </source>
</evidence>
<keyword evidence="10" id="KW-1185">Reference proteome</keyword>
<feature type="domain" description="Cache" evidence="8">
    <location>
        <begin position="221"/>
        <end position="327"/>
    </location>
</feature>
<gene>
    <name evidence="9" type="ORF">HDU87_004943</name>
</gene>
<feature type="region of interest" description="Disordered" evidence="6">
    <location>
        <begin position="1"/>
        <end position="33"/>
    </location>
</feature>
<evidence type="ECO:0000313" key="9">
    <source>
        <dbReference type="EMBL" id="KAJ3176615.1"/>
    </source>
</evidence>